<dbReference type="PANTHER" id="PTHR44899:SF3">
    <property type="entry name" value="SERINE_THREONINE-PROTEIN KINASE NEK1"/>
    <property type="match status" value="1"/>
</dbReference>
<evidence type="ECO:0000256" key="4">
    <source>
        <dbReference type="ARBA" id="ARBA00022741"/>
    </source>
</evidence>
<dbReference type="InterPro" id="IPR000719">
    <property type="entry name" value="Prot_kinase_dom"/>
</dbReference>
<evidence type="ECO:0000313" key="11">
    <source>
        <dbReference type="EMBL" id="GMF32842.1"/>
    </source>
</evidence>
<accession>A0A9W7CGW3</accession>
<comment type="catalytic activity">
    <reaction evidence="7">
        <text>L-threonyl-[protein] + ATP = O-phospho-L-threonyl-[protein] + ADP + H(+)</text>
        <dbReference type="Rhea" id="RHEA:46608"/>
        <dbReference type="Rhea" id="RHEA-COMP:11060"/>
        <dbReference type="Rhea" id="RHEA-COMP:11605"/>
        <dbReference type="ChEBI" id="CHEBI:15378"/>
        <dbReference type="ChEBI" id="CHEBI:30013"/>
        <dbReference type="ChEBI" id="CHEBI:30616"/>
        <dbReference type="ChEBI" id="CHEBI:61977"/>
        <dbReference type="ChEBI" id="CHEBI:456216"/>
        <dbReference type="EC" id="2.7.11.1"/>
    </reaction>
</comment>
<dbReference type="InterPro" id="IPR019530">
    <property type="entry name" value="Intra-flagellar_transport_57"/>
</dbReference>
<keyword evidence="5" id="KW-0418">Kinase</keyword>
<sequence>MPSTTRVEYPECENLGRSTTVKSPDAPNVVASKSCWCRGPVVWLGVEVEETDSVVYTMGVSVRLVQSVSHPNIIQYLDAFVQNNELYIAFEWAEAGDLKRQIRKANEKGVRFDERTIWRYFTQLCGAILYLHQARIMHRDLKPANIFLTLKGVVKVGDLGLGRYLSENTVEARSKVGTPLYMSPEVLRGESYDWKSDVWSMGCILYELAMLRSPFKSEGLNLVGLFQKINKGYYEEIPEVYSDHLRGLVKRMISLTPSDRPAMQEVWEFCRTRPPSAVLQERMRRHQDNNSDSTNMEPESRSARTRKTRSKNTPETENPSQSSSSDQQQERPSQSRPPSSQGDASGGSSEEAIRRRHGEARMELLFERLKILNYEKVLKKRISPTYFSSDSRTLPKLTPQSRFEDMCKLAFWLLSLLGSEQSDDQNECSPIVVAQKILLEAEKVGVPGVAQLRSPALTSGVGVDVCELLDGLASAVVNGDTFCSVPPVYPIEPVETLDSCDALDVTGDNRQQNDSTDGVGESTTSLADDDDDIFSQWVVVKEDNPFSTQTDDDEKENAMIHTDIDPTAWEIERRRMLPKLQAVLQGKLKHRPAESSWRVRLDQAQTHAGSIVARQENIQLEIAQIQVTRAAHSACRSMAPRTTTPALNSYHYEAEAESDCEYDETGLGLALLEQAEPFLTFESISFDGASRVATFQFHFCGGRRFQATMKMEGPWQNVDEMSPVVRNALLHIGLCILPWFWMGYNCNYEALCLLHTGLPRQVHFWEEFYQNVLSEYLYLHGLDRDRLYIVMDASASEALPVLPDRKLEQQGKTKVLVPL</sequence>
<evidence type="ECO:0000256" key="6">
    <source>
        <dbReference type="ARBA" id="ARBA00022840"/>
    </source>
</evidence>
<evidence type="ECO:0000313" key="12">
    <source>
        <dbReference type="Proteomes" id="UP001165083"/>
    </source>
</evidence>
<dbReference type="SMART" id="SM00220">
    <property type="entry name" value="S_TKc"/>
    <property type="match status" value="1"/>
</dbReference>
<feature type="compositionally biased region" description="Polar residues" evidence="9">
    <location>
        <begin position="508"/>
        <end position="526"/>
    </location>
</feature>
<keyword evidence="12" id="KW-1185">Reference proteome</keyword>
<evidence type="ECO:0000256" key="1">
    <source>
        <dbReference type="ARBA" id="ARBA00012513"/>
    </source>
</evidence>
<keyword evidence="2" id="KW-0723">Serine/threonine-protein kinase</keyword>
<evidence type="ECO:0000256" key="3">
    <source>
        <dbReference type="ARBA" id="ARBA00022679"/>
    </source>
</evidence>
<keyword evidence="6" id="KW-0067">ATP-binding</keyword>
<keyword evidence="3" id="KW-0808">Transferase</keyword>
<keyword evidence="4" id="KW-0547">Nucleotide-binding</keyword>
<feature type="region of interest" description="Disordered" evidence="9">
    <location>
        <begin position="278"/>
        <end position="354"/>
    </location>
</feature>
<reference evidence="11" key="1">
    <citation type="submission" date="2023-04" db="EMBL/GenBank/DDBJ databases">
        <title>Phytophthora lilii NBRC 32176.</title>
        <authorList>
            <person name="Ichikawa N."/>
            <person name="Sato H."/>
            <person name="Tonouchi N."/>
        </authorList>
    </citation>
    <scope>NUCLEOTIDE SEQUENCE</scope>
    <source>
        <strain evidence="11">NBRC 32176</strain>
    </source>
</reference>
<dbReference type="Pfam" id="PF00069">
    <property type="entry name" value="Pkinase"/>
    <property type="match status" value="1"/>
</dbReference>
<dbReference type="OrthoDB" id="248923at2759"/>
<dbReference type="EC" id="2.7.11.1" evidence="1"/>
<dbReference type="GO" id="GO:0005524">
    <property type="term" value="F:ATP binding"/>
    <property type="evidence" value="ECO:0007669"/>
    <property type="project" value="UniProtKB-KW"/>
</dbReference>
<dbReference type="PROSITE" id="PS50011">
    <property type="entry name" value="PROTEIN_KINASE_DOM"/>
    <property type="match status" value="1"/>
</dbReference>
<dbReference type="Gene3D" id="1.10.510.10">
    <property type="entry name" value="Transferase(Phosphotransferase) domain 1"/>
    <property type="match status" value="1"/>
</dbReference>
<evidence type="ECO:0000256" key="8">
    <source>
        <dbReference type="ARBA" id="ARBA00048679"/>
    </source>
</evidence>
<organism evidence="11 12">
    <name type="scientific">Phytophthora lilii</name>
    <dbReference type="NCBI Taxonomy" id="2077276"/>
    <lineage>
        <taxon>Eukaryota</taxon>
        <taxon>Sar</taxon>
        <taxon>Stramenopiles</taxon>
        <taxon>Oomycota</taxon>
        <taxon>Peronosporomycetes</taxon>
        <taxon>Peronosporales</taxon>
        <taxon>Peronosporaceae</taxon>
        <taxon>Phytophthora</taxon>
    </lineage>
</organism>
<dbReference type="GO" id="GO:0004674">
    <property type="term" value="F:protein serine/threonine kinase activity"/>
    <property type="evidence" value="ECO:0007669"/>
    <property type="project" value="UniProtKB-KW"/>
</dbReference>
<gene>
    <name evidence="11" type="ORF">Plil01_001402700</name>
</gene>
<proteinExistence type="predicted"/>
<dbReference type="InterPro" id="IPR008271">
    <property type="entry name" value="Ser/Thr_kinase_AS"/>
</dbReference>
<dbReference type="Proteomes" id="UP001165083">
    <property type="component" value="Unassembled WGS sequence"/>
</dbReference>
<dbReference type="PROSITE" id="PS00108">
    <property type="entry name" value="PROTEIN_KINASE_ST"/>
    <property type="match status" value="1"/>
</dbReference>
<evidence type="ECO:0000256" key="9">
    <source>
        <dbReference type="SAM" id="MobiDB-lite"/>
    </source>
</evidence>
<dbReference type="InterPro" id="IPR011009">
    <property type="entry name" value="Kinase-like_dom_sf"/>
</dbReference>
<dbReference type="PANTHER" id="PTHR44899">
    <property type="entry name" value="CAMK FAMILY PROTEIN KINASE"/>
    <property type="match status" value="1"/>
</dbReference>
<feature type="domain" description="Protein kinase" evidence="10">
    <location>
        <begin position="9"/>
        <end position="279"/>
    </location>
</feature>
<feature type="compositionally biased region" description="Low complexity" evidence="9">
    <location>
        <begin position="319"/>
        <end position="341"/>
    </location>
</feature>
<evidence type="ECO:0000256" key="5">
    <source>
        <dbReference type="ARBA" id="ARBA00022777"/>
    </source>
</evidence>
<dbReference type="SUPFAM" id="SSF56112">
    <property type="entry name" value="Protein kinase-like (PK-like)"/>
    <property type="match status" value="1"/>
</dbReference>
<evidence type="ECO:0000259" key="10">
    <source>
        <dbReference type="PROSITE" id="PS50011"/>
    </source>
</evidence>
<dbReference type="AlphaFoldDB" id="A0A9W7CGW3"/>
<comment type="caution">
    <text evidence="11">The sequence shown here is derived from an EMBL/GenBank/DDBJ whole genome shotgun (WGS) entry which is preliminary data.</text>
</comment>
<comment type="catalytic activity">
    <reaction evidence="8">
        <text>L-seryl-[protein] + ATP = O-phospho-L-seryl-[protein] + ADP + H(+)</text>
        <dbReference type="Rhea" id="RHEA:17989"/>
        <dbReference type="Rhea" id="RHEA-COMP:9863"/>
        <dbReference type="Rhea" id="RHEA-COMP:11604"/>
        <dbReference type="ChEBI" id="CHEBI:15378"/>
        <dbReference type="ChEBI" id="CHEBI:29999"/>
        <dbReference type="ChEBI" id="CHEBI:30616"/>
        <dbReference type="ChEBI" id="CHEBI:83421"/>
        <dbReference type="ChEBI" id="CHEBI:456216"/>
        <dbReference type="EC" id="2.7.11.1"/>
    </reaction>
</comment>
<dbReference type="EMBL" id="BSXW01001020">
    <property type="protein sequence ID" value="GMF32842.1"/>
    <property type="molecule type" value="Genomic_DNA"/>
</dbReference>
<dbReference type="InterPro" id="IPR051131">
    <property type="entry name" value="NEK_Ser/Thr_kinase_NIMA"/>
</dbReference>
<feature type="region of interest" description="Disordered" evidence="9">
    <location>
        <begin position="504"/>
        <end position="526"/>
    </location>
</feature>
<evidence type="ECO:0000256" key="2">
    <source>
        <dbReference type="ARBA" id="ARBA00022527"/>
    </source>
</evidence>
<dbReference type="Pfam" id="PF10498">
    <property type="entry name" value="IFT57"/>
    <property type="match status" value="1"/>
</dbReference>
<protein>
    <recommendedName>
        <fullName evidence="1">non-specific serine/threonine protein kinase</fullName>
        <ecNumber evidence="1">2.7.11.1</ecNumber>
    </recommendedName>
</protein>
<evidence type="ECO:0000256" key="7">
    <source>
        <dbReference type="ARBA" id="ARBA00047899"/>
    </source>
</evidence>
<name>A0A9W7CGW3_9STRA</name>